<dbReference type="GO" id="GO:0051445">
    <property type="term" value="P:regulation of meiotic cell cycle"/>
    <property type="evidence" value="ECO:0007669"/>
    <property type="project" value="TreeGrafter"/>
</dbReference>
<protein>
    <submittedName>
        <fullName evidence="2">Uncharacterized protein</fullName>
    </submittedName>
</protein>
<dbReference type="PANTHER" id="PTHR35258">
    <property type="entry name" value="SPERMATOGENESIS-ASSOCIATED PROTEIN 22"/>
    <property type="match status" value="1"/>
</dbReference>
<sequence length="281" mass="32463">GDENTTIALFVREARTRLLNLRLPISISKLPYEGLEECLDYENMQREEDNRIKRKNTFSYPLKENLNSKKNMQSMTPRKGNTSSARNVNQLVKTTPMKQTILSTDAPNGFGFKLVQKEKKMAESLRDENSKLCPKWSPTDSSSKVKNKPGNKNITFPRIFTVTVEKLQTWPKVLSCGQIIFEVFGILEKMVPLKQPKAQMIQLKSQNLKSHMFCKFYEIDRHLPKLVIGTWHRSIVLLRYNKEYQCISMRSATSNELKYLDKLVIASSKSMAMLLKSSYLL</sequence>
<feature type="region of interest" description="Disordered" evidence="1">
    <location>
        <begin position="129"/>
        <end position="148"/>
    </location>
</feature>
<dbReference type="GO" id="GO:0007129">
    <property type="term" value="P:homologous chromosome pairing at meiosis"/>
    <property type="evidence" value="ECO:0007669"/>
    <property type="project" value="InterPro"/>
</dbReference>
<dbReference type="EMBL" id="CAXIEN010000300">
    <property type="protein sequence ID" value="CAL1292146.1"/>
    <property type="molecule type" value="Genomic_DNA"/>
</dbReference>
<organism evidence="2 3">
    <name type="scientific">Larinioides sclopetarius</name>
    <dbReference type="NCBI Taxonomy" id="280406"/>
    <lineage>
        <taxon>Eukaryota</taxon>
        <taxon>Metazoa</taxon>
        <taxon>Ecdysozoa</taxon>
        <taxon>Arthropoda</taxon>
        <taxon>Chelicerata</taxon>
        <taxon>Arachnida</taxon>
        <taxon>Araneae</taxon>
        <taxon>Araneomorphae</taxon>
        <taxon>Entelegynae</taxon>
        <taxon>Araneoidea</taxon>
        <taxon>Araneidae</taxon>
        <taxon>Larinioides</taxon>
    </lineage>
</organism>
<proteinExistence type="predicted"/>
<dbReference type="AlphaFoldDB" id="A0AAV2B8F9"/>
<accession>A0AAV2B8F9</accession>
<evidence type="ECO:0000313" key="2">
    <source>
        <dbReference type="EMBL" id="CAL1292146.1"/>
    </source>
</evidence>
<dbReference type="GO" id="GO:0000711">
    <property type="term" value="P:meiotic DNA repair synthesis"/>
    <property type="evidence" value="ECO:0007669"/>
    <property type="project" value="InterPro"/>
</dbReference>
<dbReference type="GO" id="GO:0007276">
    <property type="term" value="P:gamete generation"/>
    <property type="evidence" value="ECO:0007669"/>
    <property type="project" value="InterPro"/>
</dbReference>
<gene>
    <name evidence="2" type="ORF">LARSCL_LOCUS17503</name>
</gene>
<evidence type="ECO:0000256" key="1">
    <source>
        <dbReference type="SAM" id="MobiDB-lite"/>
    </source>
</evidence>
<dbReference type="Proteomes" id="UP001497382">
    <property type="component" value="Unassembled WGS sequence"/>
</dbReference>
<dbReference type="PANTHER" id="PTHR35258:SF1">
    <property type="entry name" value="SPERMATOGENESIS-ASSOCIATED PROTEIN 22"/>
    <property type="match status" value="1"/>
</dbReference>
<evidence type="ECO:0000313" key="3">
    <source>
        <dbReference type="Proteomes" id="UP001497382"/>
    </source>
</evidence>
<feature type="compositionally biased region" description="Polar residues" evidence="1">
    <location>
        <begin position="138"/>
        <end position="148"/>
    </location>
</feature>
<dbReference type="InterPro" id="IPR033536">
    <property type="entry name" value="Spata22"/>
</dbReference>
<comment type="caution">
    <text evidence="2">The sequence shown here is derived from an EMBL/GenBank/DDBJ whole genome shotgun (WGS) entry which is preliminary data.</text>
</comment>
<name>A0AAV2B8F9_9ARAC</name>
<feature type="non-terminal residue" evidence="2">
    <location>
        <position position="1"/>
    </location>
</feature>
<keyword evidence="3" id="KW-1185">Reference proteome</keyword>
<reference evidence="2 3" key="1">
    <citation type="submission" date="2024-04" db="EMBL/GenBank/DDBJ databases">
        <authorList>
            <person name="Rising A."/>
            <person name="Reimegard J."/>
            <person name="Sonavane S."/>
            <person name="Akerstrom W."/>
            <person name="Nylinder S."/>
            <person name="Hedman E."/>
            <person name="Kallberg Y."/>
        </authorList>
    </citation>
    <scope>NUCLEOTIDE SEQUENCE [LARGE SCALE GENOMIC DNA]</scope>
</reference>